<reference evidence="2" key="1">
    <citation type="submission" date="2020-10" db="EMBL/GenBank/DDBJ databases">
        <title>Microbiome of the Black Sea water column analyzed by genome centric metagenomics.</title>
        <authorList>
            <person name="Cabello-Yeves P.J."/>
            <person name="Callieri C."/>
            <person name="Picazo A."/>
            <person name="Mehrshad M."/>
            <person name="Haro-Moreno J.M."/>
            <person name="Roda-Garcia J."/>
            <person name="Dzembekova N."/>
            <person name="Slabakova V."/>
            <person name="Slabakova N."/>
            <person name="Moncheva S."/>
            <person name="Rodriguez-Valera F."/>
        </authorList>
    </citation>
    <scope>NUCLEOTIDE SEQUENCE</scope>
    <source>
        <strain evidence="2">BS307-5m-G5</strain>
    </source>
</reference>
<dbReference type="Gene3D" id="3.30.70.1990">
    <property type="match status" value="1"/>
</dbReference>
<dbReference type="Gene3D" id="3.50.50.60">
    <property type="entry name" value="FAD/NAD(P)-binding domain"/>
    <property type="match status" value="1"/>
</dbReference>
<dbReference type="Pfam" id="PF01593">
    <property type="entry name" value="Amino_oxidase"/>
    <property type="match status" value="1"/>
</dbReference>
<dbReference type="GO" id="GO:0016491">
    <property type="term" value="F:oxidoreductase activity"/>
    <property type="evidence" value="ECO:0007669"/>
    <property type="project" value="InterPro"/>
</dbReference>
<dbReference type="PANTHER" id="PTHR42923:SF17">
    <property type="entry name" value="AMINE OXIDASE DOMAIN-CONTAINING PROTEIN"/>
    <property type="match status" value="1"/>
</dbReference>
<dbReference type="Proteomes" id="UP000785783">
    <property type="component" value="Unassembled WGS sequence"/>
</dbReference>
<dbReference type="SUPFAM" id="SSF51905">
    <property type="entry name" value="FAD/NAD(P)-binding domain"/>
    <property type="match status" value="1"/>
</dbReference>
<evidence type="ECO:0000259" key="1">
    <source>
        <dbReference type="Pfam" id="PF01593"/>
    </source>
</evidence>
<accession>A0A937L6B7</accession>
<dbReference type="InterPro" id="IPR050464">
    <property type="entry name" value="Zeta_carotene_desat/Oxidored"/>
</dbReference>
<gene>
    <name evidence="2" type="ORF">ISQ19_01660</name>
</gene>
<dbReference type="InterPro" id="IPR002937">
    <property type="entry name" value="Amino_oxidase"/>
</dbReference>
<feature type="domain" description="Amine oxidase" evidence="1">
    <location>
        <begin position="15"/>
        <end position="286"/>
    </location>
</feature>
<evidence type="ECO:0000313" key="3">
    <source>
        <dbReference type="Proteomes" id="UP000785783"/>
    </source>
</evidence>
<dbReference type="EMBL" id="JADHOK010000010">
    <property type="protein sequence ID" value="MBL6761383.1"/>
    <property type="molecule type" value="Genomic_DNA"/>
</dbReference>
<name>A0A937L6B7_9PROT</name>
<protein>
    <submittedName>
        <fullName evidence="2">FAD-dependent oxidoreductase</fullName>
    </submittedName>
</protein>
<comment type="caution">
    <text evidence="2">The sequence shown here is derived from an EMBL/GenBank/DDBJ whole genome shotgun (WGS) entry which is preliminary data.</text>
</comment>
<dbReference type="InterPro" id="IPR036188">
    <property type="entry name" value="FAD/NAD-bd_sf"/>
</dbReference>
<dbReference type="Gene3D" id="1.10.405.20">
    <property type="match status" value="1"/>
</dbReference>
<dbReference type="AlphaFoldDB" id="A0A937L6B7"/>
<sequence length="432" mass="48737">MKIAIIGSGISGNVAAHILSKSHDVTIYEKRDRAGGHSATKDIDYTGNGDWMSVDTGFIVYNDLNYPGLINLFKELKVETEASDMSFGFSANRGAFEWSGQSIASVFAQKRNWVNPLFWLMLRDIFNFNRLAKQDHEGGKLGDESLGKWLRRNRLSRIFINRYLLPMGAAIWSTPADEILNFPAASFLQFFYNHRLINKDRPQWRTVTGGSREYVNKITAGYKNCLRLSAEVTSITRHAFGVEVTANGETETYDEIVMAAHSDQSLAMLNDATPEEQAILSAIRYLPNDVYLHRDLRLMPKRQSVWSAWNYISQNTSGNDPIMSVSYWMNRLQNLDYSKPVFVTLNPAVPPDADKTFGHYSYDHPQFDAAAIDAQSKLPTIQGANRTWFCGAWCGFGFHEDGLQSALRICKQIKALPEPHLVARSREQAAAE</sequence>
<evidence type="ECO:0000313" key="2">
    <source>
        <dbReference type="EMBL" id="MBL6761383.1"/>
    </source>
</evidence>
<dbReference type="PANTHER" id="PTHR42923">
    <property type="entry name" value="PROTOPORPHYRINOGEN OXIDASE"/>
    <property type="match status" value="1"/>
</dbReference>
<proteinExistence type="predicted"/>
<organism evidence="2 3">
    <name type="scientific">PS1 clade bacterium</name>
    <dbReference type="NCBI Taxonomy" id="2175152"/>
    <lineage>
        <taxon>Bacteria</taxon>
        <taxon>Pseudomonadati</taxon>
        <taxon>Pseudomonadota</taxon>
        <taxon>Alphaproteobacteria</taxon>
        <taxon>PS1 clade</taxon>
    </lineage>
</organism>